<keyword evidence="2" id="KW-1185">Reference proteome</keyword>
<evidence type="ECO:0000313" key="1">
    <source>
        <dbReference type="EMBL" id="SCY79345.1"/>
    </source>
</evidence>
<dbReference type="EMBL" id="FMUS01000016">
    <property type="protein sequence ID" value="SCY79345.1"/>
    <property type="molecule type" value="Genomic_DNA"/>
</dbReference>
<name>A0A1G5ITB9_9FIRM</name>
<dbReference type="OrthoDB" id="2083940at2"/>
<dbReference type="InterPro" id="IPR015947">
    <property type="entry name" value="PUA-like_sf"/>
</dbReference>
<organism evidence="1 2">
    <name type="scientific">Alkaliphilus peptidifermentans DSM 18978</name>
    <dbReference type="NCBI Taxonomy" id="1120976"/>
    <lineage>
        <taxon>Bacteria</taxon>
        <taxon>Bacillati</taxon>
        <taxon>Bacillota</taxon>
        <taxon>Clostridia</taxon>
        <taxon>Peptostreptococcales</taxon>
        <taxon>Natronincolaceae</taxon>
        <taxon>Alkaliphilus</taxon>
    </lineage>
</organism>
<gene>
    <name evidence="1" type="ORF">SAMN03080606_02511</name>
</gene>
<dbReference type="Proteomes" id="UP000198636">
    <property type="component" value="Unassembled WGS sequence"/>
</dbReference>
<sequence>MSSYYIKKHFKTSEDYPREEGIHFSERAFSRAEKLAKSHGFLLYEAGESDTKGLKGAKAIYGYGKPVGEPYLVSEPRKANGKLYPYAVEVIVEFELPNRFHGVDLEVLREKYGIEMRPVLGGLIEIPKEVFEEIKQLLKQDKLNFI</sequence>
<dbReference type="STRING" id="1120976.SAMN03080606_02511"/>
<dbReference type="SUPFAM" id="SSF88697">
    <property type="entry name" value="PUA domain-like"/>
    <property type="match status" value="1"/>
</dbReference>
<dbReference type="AlphaFoldDB" id="A0A1G5ITB9"/>
<proteinExistence type="predicted"/>
<reference evidence="1 2" key="1">
    <citation type="submission" date="2016-10" db="EMBL/GenBank/DDBJ databases">
        <authorList>
            <person name="de Groot N.N."/>
        </authorList>
    </citation>
    <scope>NUCLEOTIDE SEQUENCE [LARGE SCALE GENOMIC DNA]</scope>
    <source>
        <strain evidence="1 2">DSM 18978</strain>
    </source>
</reference>
<accession>A0A1G5ITB9</accession>
<evidence type="ECO:0000313" key="2">
    <source>
        <dbReference type="Proteomes" id="UP000198636"/>
    </source>
</evidence>
<protein>
    <submittedName>
        <fullName evidence="1">Uncharacterized protein</fullName>
    </submittedName>
</protein>
<dbReference type="RefSeq" id="WP_091543915.1">
    <property type="nucleotide sequence ID" value="NZ_FMUS01000016.1"/>
</dbReference>